<dbReference type="KEGG" id="kpf:IX53_09565"/>
<dbReference type="InterPro" id="IPR006054">
    <property type="entry name" value="DnaQ"/>
</dbReference>
<protein>
    <submittedName>
        <fullName evidence="2">DNA polymerase III subunit epsilon</fullName>
    </submittedName>
</protein>
<dbReference type="InterPro" id="IPR036397">
    <property type="entry name" value="RNaseH_sf"/>
</dbReference>
<dbReference type="RefSeq" id="WP_047755168.1">
    <property type="nucleotide sequence ID" value="NZ_CAJUHA010000001.1"/>
</dbReference>
<dbReference type="STRING" id="1330330.IX53_09565"/>
<evidence type="ECO:0000313" key="2">
    <source>
        <dbReference type="EMBL" id="AKI98033.1"/>
    </source>
</evidence>
<dbReference type="SMART" id="SM00479">
    <property type="entry name" value="EXOIII"/>
    <property type="match status" value="1"/>
</dbReference>
<name>A0A0G2ZGZ9_9BACT</name>
<dbReference type="InterPro" id="IPR013520">
    <property type="entry name" value="Ribonucl_H"/>
</dbReference>
<accession>A0A0G2ZGZ9</accession>
<dbReference type="OrthoDB" id="9813328at2"/>
<reference evidence="2 3" key="1">
    <citation type="submission" date="2015-04" db="EMBL/GenBank/DDBJ databases">
        <title>Complete Genome Sequence of Kosmotoga pacifica SLHLJ1.</title>
        <authorList>
            <person name="Jiang L.J."/>
            <person name="Shao Z.Z."/>
            <person name="Jebbar M."/>
        </authorList>
    </citation>
    <scope>NUCLEOTIDE SEQUENCE [LARGE SCALE GENOMIC DNA]</scope>
    <source>
        <strain evidence="2 3">SLHLJ1</strain>
    </source>
</reference>
<keyword evidence="3" id="KW-1185">Reference proteome</keyword>
<dbReference type="NCBIfam" id="TIGR00573">
    <property type="entry name" value="dnaq"/>
    <property type="match status" value="1"/>
</dbReference>
<dbReference type="FunFam" id="3.30.420.10:FF:000045">
    <property type="entry name" value="3'-5' exonuclease DinG"/>
    <property type="match status" value="1"/>
</dbReference>
<dbReference type="GO" id="GO:0005829">
    <property type="term" value="C:cytosol"/>
    <property type="evidence" value="ECO:0007669"/>
    <property type="project" value="TreeGrafter"/>
</dbReference>
<dbReference type="InterPro" id="IPR012337">
    <property type="entry name" value="RNaseH-like_sf"/>
</dbReference>
<dbReference type="PATRIC" id="fig|1330330.3.peg.1949"/>
<dbReference type="EMBL" id="CP011232">
    <property type="protein sequence ID" value="AKI98033.1"/>
    <property type="molecule type" value="Genomic_DNA"/>
</dbReference>
<gene>
    <name evidence="2" type="ORF">IX53_09565</name>
</gene>
<proteinExistence type="predicted"/>
<dbReference type="GO" id="GO:0008408">
    <property type="term" value="F:3'-5' exonuclease activity"/>
    <property type="evidence" value="ECO:0007669"/>
    <property type="project" value="TreeGrafter"/>
</dbReference>
<dbReference type="AlphaFoldDB" id="A0A0G2ZGZ9"/>
<dbReference type="SUPFAM" id="SSF53098">
    <property type="entry name" value="Ribonuclease H-like"/>
    <property type="match status" value="1"/>
</dbReference>
<dbReference type="PANTHER" id="PTHR30231:SF41">
    <property type="entry name" value="DNA POLYMERASE III SUBUNIT EPSILON"/>
    <property type="match status" value="1"/>
</dbReference>
<dbReference type="GO" id="GO:0003677">
    <property type="term" value="F:DNA binding"/>
    <property type="evidence" value="ECO:0007669"/>
    <property type="project" value="InterPro"/>
</dbReference>
<dbReference type="GO" id="GO:0003887">
    <property type="term" value="F:DNA-directed DNA polymerase activity"/>
    <property type="evidence" value="ECO:0007669"/>
    <property type="project" value="InterPro"/>
</dbReference>
<dbReference type="Proteomes" id="UP000035159">
    <property type="component" value="Chromosome"/>
</dbReference>
<dbReference type="Pfam" id="PF00929">
    <property type="entry name" value="RNase_T"/>
    <property type="match status" value="1"/>
</dbReference>
<dbReference type="Gene3D" id="1.20.5.140">
    <property type="match status" value="1"/>
</dbReference>
<evidence type="ECO:0000313" key="3">
    <source>
        <dbReference type="Proteomes" id="UP000035159"/>
    </source>
</evidence>
<dbReference type="GO" id="GO:0045004">
    <property type="term" value="P:DNA replication proofreading"/>
    <property type="evidence" value="ECO:0007669"/>
    <property type="project" value="TreeGrafter"/>
</dbReference>
<feature type="domain" description="Exonuclease" evidence="1">
    <location>
        <begin position="4"/>
        <end position="172"/>
    </location>
</feature>
<evidence type="ECO:0000259" key="1">
    <source>
        <dbReference type="SMART" id="SM00479"/>
    </source>
</evidence>
<sequence length="185" mass="20659">MNKVFVVVDTETTGSNPLLGDRIIEIAAIPIYHGKIYYELRFHSLINPQVTIPAAISSIHGLKNTDVNDEPSMLEVFPKFREYVGNAVIVGHSIAVDMRFFDMAAKEAGMFPFSNDYIDTYELARSLFKEGPYSLAGLAARLKVRDVPTHRALDDARVAAKVFLALVEKLGGFSKLGIYLRHWRG</sequence>
<dbReference type="Gene3D" id="3.30.420.10">
    <property type="entry name" value="Ribonuclease H-like superfamily/Ribonuclease H"/>
    <property type="match status" value="1"/>
</dbReference>
<organism evidence="2 3">
    <name type="scientific">Kosmotoga pacifica</name>
    <dbReference type="NCBI Taxonomy" id="1330330"/>
    <lineage>
        <taxon>Bacteria</taxon>
        <taxon>Thermotogati</taxon>
        <taxon>Thermotogota</taxon>
        <taxon>Thermotogae</taxon>
        <taxon>Kosmotogales</taxon>
        <taxon>Kosmotogaceae</taxon>
        <taxon>Kosmotoga</taxon>
    </lineage>
</organism>
<dbReference type="CDD" id="cd06127">
    <property type="entry name" value="DEDDh"/>
    <property type="match status" value="1"/>
</dbReference>
<dbReference type="PANTHER" id="PTHR30231">
    <property type="entry name" value="DNA POLYMERASE III SUBUNIT EPSILON"/>
    <property type="match status" value="1"/>
</dbReference>